<keyword evidence="6" id="KW-1278">Translocase</keyword>
<keyword evidence="4 6" id="KW-0288">FMN</keyword>
<comment type="similarity">
    <text evidence="6">Belongs to the RnfG family.</text>
</comment>
<dbReference type="GO" id="GO:0005886">
    <property type="term" value="C:plasma membrane"/>
    <property type="evidence" value="ECO:0007669"/>
    <property type="project" value="UniProtKB-SubCell"/>
</dbReference>
<dbReference type="EMBL" id="DF820468">
    <property type="protein sequence ID" value="GAK58644.1"/>
    <property type="molecule type" value="Genomic_DNA"/>
</dbReference>
<keyword evidence="7" id="KW-0732">Signal</keyword>
<evidence type="ECO:0000256" key="7">
    <source>
        <dbReference type="SAM" id="SignalP"/>
    </source>
</evidence>
<feature type="signal peptide" evidence="7">
    <location>
        <begin position="1"/>
        <end position="23"/>
    </location>
</feature>
<dbReference type="GO" id="GO:0022900">
    <property type="term" value="P:electron transport chain"/>
    <property type="evidence" value="ECO:0007669"/>
    <property type="project" value="UniProtKB-UniRule"/>
</dbReference>
<keyword evidence="1 6" id="KW-0813">Transport</keyword>
<feature type="modified residue" description="FMN phosphoryl threonine" evidence="6">
    <location>
        <position position="195"/>
    </location>
</feature>
<protein>
    <recommendedName>
        <fullName evidence="6">Ion-translocating oxidoreductase complex subunit G</fullName>
        <ecNumber evidence="6">7.-.-.-</ecNumber>
    </recommendedName>
    <alternativeName>
        <fullName evidence="6">Rnf electron transport complex subunit G</fullName>
    </alternativeName>
</protein>
<reference evidence="9" key="1">
    <citation type="journal article" date="2015" name="PeerJ">
        <title>First genomic representation of candidate bacterial phylum KSB3 points to enhanced environmental sensing as a trigger of wastewater bulking.</title>
        <authorList>
            <person name="Sekiguchi Y."/>
            <person name="Ohashi A."/>
            <person name="Parks D.H."/>
            <person name="Yamauchi T."/>
            <person name="Tyson G.W."/>
            <person name="Hugenholtz P."/>
        </authorList>
    </citation>
    <scope>NUCLEOTIDE SEQUENCE [LARGE SCALE GENOMIC DNA]</scope>
</reference>
<dbReference type="AlphaFoldDB" id="A0A081C239"/>
<keyword evidence="10" id="KW-1185">Reference proteome</keyword>
<evidence type="ECO:0000256" key="5">
    <source>
        <dbReference type="ARBA" id="ARBA00022982"/>
    </source>
</evidence>
<evidence type="ECO:0000256" key="6">
    <source>
        <dbReference type="HAMAP-Rule" id="MF_00479"/>
    </source>
</evidence>
<gene>
    <name evidence="6" type="primary">rnfG</name>
    <name evidence="9" type="ORF">U27_05618</name>
</gene>
<keyword evidence="3 6" id="KW-0285">Flavoprotein</keyword>
<sequence length="217" mass="23594">MNVTKQMVLVLTVVGVISSLLMAASDTLTRPLIEQHKREELQQAIFEVLPEAKECERDGGQECKNIGTDELRVYKGLNAANEIAGYAFVAEGPGFQGTIQMMIGISPDLSQLFSMKVLAQVETPGLGARIAEETDKKDFFEQFAGLQAQGMDSVSAGSQKYQGQPTTAEIPNFIQSVKNETPDEPNEIQAITGATISSKAVVSIINQSLFKLRQIIQ</sequence>
<name>A0A081C239_VECG1</name>
<feature type="domain" description="FMN-binding" evidence="8">
    <location>
        <begin position="94"/>
        <end position="212"/>
    </location>
</feature>
<comment type="cofactor">
    <cofactor evidence="6">
        <name>FMN</name>
        <dbReference type="ChEBI" id="CHEBI:58210"/>
    </cofactor>
</comment>
<dbReference type="SMART" id="SM00900">
    <property type="entry name" value="FMN_bind"/>
    <property type="match status" value="1"/>
</dbReference>
<comment type="subunit">
    <text evidence="6">The complex is composed of six subunits: RnfA, RnfB, RnfC, RnfD, RnfE and RnfG.</text>
</comment>
<dbReference type="Proteomes" id="UP000030661">
    <property type="component" value="Unassembled WGS sequence"/>
</dbReference>
<dbReference type="InterPro" id="IPR010209">
    <property type="entry name" value="Ion_transpt_RnfG/RsxG"/>
</dbReference>
<keyword evidence="2 6" id="KW-0597">Phosphoprotein</keyword>
<feature type="chain" id="PRO_5001755573" description="Ion-translocating oxidoreductase complex subunit G" evidence="7">
    <location>
        <begin position="24"/>
        <end position="217"/>
    </location>
</feature>
<dbReference type="HOGENOM" id="CLU_077882_2_2_0"/>
<dbReference type="PANTHER" id="PTHR36118">
    <property type="entry name" value="ION-TRANSLOCATING OXIDOREDUCTASE COMPLEX SUBUNIT G"/>
    <property type="match status" value="1"/>
</dbReference>
<evidence type="ECO:0000313" key="9">
    <source>
        <dbReference type="EMBL" id="GAK58644.1"/>
    </source>
</evidence>
<dbReference type="STRING" id="1499967.U27_05618"/>
<dbReference type="PIRSF" id="PIRSF006091">
    <property type="entry name" value="E_trnsport_RnfG"/>
    <property type="match status" value="1"/>
</dbReference>
<dbReference type="Pfam" id="PF04205">
    <property type="entry name" value="FMN_bind"/>
    <property type="match status" value="1"/>
</dbReference>
<evidence type="ECO:0000256" key="2">
    <source>
        <dbReference type="ARBA" id="ARBA00022553"/>
    </source>
</evidence>
<evidence type="ECO:0000256" key="1">
    <source>
        <dbReference type="ARBA" id="ARBA00022448"/>
    </source>
</evidence>
<keyword evidence="6" id="KW-1003">Cell membrane</keyword>
<comment type="function">
    <text evidence="6">Part of a membrane-bound complex that couples electron transfer with translocation of ions across the membrane.</text>
</comment>
<evidence type="ECO:0000313" key="10">
    <source>
        <dbReference type="Proteomes" id="UP000030661"/>
    </source>
</evidence>
<keyword evidence="6" id="KW-0472">Membrane</keyword>
<proteinExistence type="inferred from homology"/>
<keyword evidence="6" id="KW-1133">Transmembrane helix</keyword>
<evidence type="ECO:0000259" key="8">
    <source>
        <dbReference type="SMART" id="SM00900"/>
    </source>
</evidence>
<keyword evidence="5 6" id="KW-0249">Electron transport</keyword>
<dbReference type="HAMAP" id="MF_00479">
    <property type="entry name" value="RsxG_RnfG"/>
    <property type="match status" value="1"/>
</dbReference>
<dbReference type="eggNOG" id="COG4659">
    <property type="taxonomic scope" value="Bacteria"/>
</dbReference>
<comment type="subcellular location">
    <subcellularLocation>
        <location evidence="6">Cell membrane</location>
        <topology evidence="6">Single-pass membrane protein</topology>
    </subcellularLocation>
</comment>
<evidence type="ECO:0000256" key="3">
    <source>
        <dbReference type="ARBA" id="ARBA00022630"/>
    </source>
</evidence>
<keyword evidence="6" id="KW-0812">Transmembrane</keyword>
<organism evidence="9">
    <name type="scientific">Vecturithrix granuli</name>
    <dbReference type="NCBI Taxonomy" id="1499967"/>
    <lineage>
        <taxon>Bacteria</taxon>
        <taxon>Candidatus Moduliflexota</taxon>
        <taxon>Candidatus Vecturitrichia</taxon>
        <taxon>Candidatus Vecturitrichales</taxon>
        <taxon>Candidatus Vecturitrichaceae</taxon>
        <taxon>Candidatus Vecturithrix</taxon>
    </lineage>
</organism>
<evidence type="ECO:0000256" key="4">
    <source>
        <dbReference type="ARBA" id="ARBA00022643"/>
    </source>
</evidence>
<dbReference type="PANTHER" id="PTHR36118:SF1">
    <property type="entry name" value="ION-TRANSLOCATING OXIDOREDUCTASE COMPLEX SUBUNIT G"/>
    <property type="match status" value="1"/>
</dbReference>
<dbReference type="EC" id="7.-.-.-" evidence="6"/>
<dbReference type="GO" id="GO:0009055">
    <property type="term" value="F:electron transfer activity"/>
    <property type="evidence" value="ECO:0007669"/>
    <property type="project" value="InterPro"/>
</dbReference>
<dbReference type="GO" id="GO:0010181">
    <property type="term" value="F:FMN binding"/>
    <property type="evidence" value="ECO:0007669"/>
    <property type="project" value="InterPro"/>
</dbReference>
<dbReference type="NCBIfam" id="TIGR01947">
    <property type="entry name" value="rnfG"/>
    <property type="match status" value="1"/>
</dbReference>
<accession>A0A081C239</accession>
<dbReference type="InterPro" id="IPR007329">
    <property type="entry name" value="FMN-bd"/>
</dbReference>